<reference evidence="2 3" key="1">
    <citation type="submission" date="2022-06" db="EMBL/GenBank/DDBJ databases">
        <title>Draft genome sequence of type strain Streptomyces rubrisoli DSM 42083.</title>
        <authorList>
            <person name="Duangmal K."/>
            <person name="Klaysubun C."/>
        </authorList>
    </citation>
    <scope>NUCLEOTIDE SEQUENCE [LARGE SCALE GENOMIC DNA]</scope>
    <source>
        <strain evidence="2 3">DSM 42083</strain>
    </source>
</reference>
<dbReference type="GO" id="GO:0005524">
    <property type="term" value="F:ATP binding"/>
    <property type="evidence" value="ECO:0007669"/>
    <property type="project" value="UniProtKB-KW"/>
</dbReference>
<evidence type="ECO:0000313" key="3">
    <source>
        <dbReference type="Proteomes" id="UP001206206"/>
    </source>
</evidence>
<dbReference type="InterPro" id="IPR002611">
    <property type="entry name" value="IstB_ATP-bd"/>
</dbReference>
<dbReference type="EMBL" id="JANFNH010000019">
    <property type="protein sequence ID" value="MCQ4043711.1"/>
    <property type="molecule type" value="Genomic_DNA"/>
</dbReference>
<proteinExistence type="predicted"/>
<evidence type="ECO:0000313" key="2">
    <source>
        <dbReference type="EMBL" id="MCQ4043711.1"/>
    </source>
</evidence>
<dbReference type="Gene3D" id="3.40.50.300">
    <property type="entry name" value="P-loop containing nucleotide triphosphate hydrolases"/>
    <property type="match status" value="1"/>
</dbReference>
<sequence>MADVVEVVRRDRSVQDADRCFRQGLWLSGPSHHKTPDEYVFSFQHDLGPREVKDPATLSCVEAEADAALLGPLGLGKTHPAVAPAVAACRAGAPGTRRGGPCLPGHLKRYEKGSIIRTSIKTFSEWDQAFDDEVLATAVLDRLLHHCEVMSTHGPRSRLMAIEQETGVA</sequence>
<protein>
    <submittedName>
        <fullName evidence="2">ATP-binding protein</fullName>
    </submittedName>
</protein>
<name>A0ABT1PFY3_9ACTN</name>
<keyword evidence="2" id="KW-0547">Nucleotide-binding</keyword>
<dbReference type="Proteomes" id="UP001206206">
    <property type="component" value="Unassembled WGS sequence"/>
</dbReference>
<keyword evidence="2" id="KW-0067">ATP-binding</keyword>
<organism evidence="2 3">
    <name type="scientific">Streptantibioticus rubrisoli</name>
    <dbReference type="NCBI Taxonomy" id="1387313"/>
    <lineage>
        <taxon>Bacteria</taxon>
        <taxon>Bacillati</taxon>
        <taxon>Actinomycetota</taxon>
        <taxon>Actinomycetes</taxon>
        <taxon>Kitasatosporales</taxon>
        <taxon>Streptomycetaceae</taxon>
        <taxon>Streptantibioticus</taxon>
    </lineage>
</organism>
<evidence type="ECO:0000259" key="1">
    <source>
        <dbReference type="Pfam" id="PF01695"/>
    </source>
</evidence>
<dbReference type="Pfam" id="PF01695">
    <property type="entry name" value="IstB_IS21"/>
    <property type="match status" value="2"/>
</dbReference>
<accession>A0ABT1PFY3</accession>
<feature type="domain" description="IstB-like ATP-binding" evidence="1">
    <location>
        <begin position="108"/>
        <end position="159"/>
    </location>
</feature>
<keyword evidence="3" id="KW-1185">Reference proteome</keyword>
<comment type="caution">
    <text evidence="2">The sequence shown here is derived from an EMBL/GenBank/DDBJ whole genome shotgun (WGS) entry which is preliminary data.</text>
</comment>
<dbReference type="InterPro" id="IPR027417">
    <property type="entry name" value="P-loop_NTPase"/>
</dbReference>
<gene>
    <name evidence="2" type="ORF">NON19_17205</name>
</gene>
<feature type="domain" description="IstB-like ATP-binding" evidence="1">
    <location>
        <begin position="4"/>
        <end position="93"/>
    </location>
</feature>